<keyword evidence="2" id="KW-1185">Reference proteome</keyword>
<sequence length="155" mass="18142">MIIVETEILIDMPIDACFDLARDITVHTQTVWKHTREKAIGGTTEGMISDEGVVTFQATHFLIRQKLTSKVAQYKRPYYFVDVMLKGAFKSLRHEHIFEEVNQKTLMKDKLIFEAPFGIIGWITERLILKKYMRSFLEHRNNQLKLMAESIHDLT</sequence>
<organism evidence="1 2">
    <name type="scientific">Paenibacillus dokdonensis</name>
    <dbReference type="NCBI Taxonomy" id="2567944"/>
    <lineage>
        <taxon>Bacteria</taxon>
        <taxon>Bacillati</taxon>
        <taxon>Bacillota</taxon>
        <taxon>Bacilli</taxon>
        <taxon>Bacillales</taxon>
        <taxon>Paenibacillaceae</taxon>
        <taxon>Paenibacillus</taxon>
    </lineage>
</organism>
<dbReference type="Proteomes" id="UP001344632">
    <property type="component" value="Unassembled WGS sequence"/>
</dbReference>
<gene>
    <name evidence="1" type="ORF">P4H66_10925</name>
</gene>
<dbReference type="InterPro" id="IPR023393">
    <property type="entry name" value="START-like_dom_sf"/>
</dbReference>
<comment type="caution">
    <text evidence="1">The sequence shown here is derived from an EMBL/GenBank/DDBJ whole genome shotgun (WGS) entry which is preliminary data.</text>
</comment>
<evidence type="ECO:0000313" key="2">
    <source>
        <dbReference type="Proteomes" id="UP001344632"/>
    </source>
</evidence>
<accession>A0ABU6GKX1</accession>
<name>A0ABU6GKX1_9BACL</name>
<protein>
    <submittedName>
        <fullName evidence="1">SRPBCC family protein</fullName>
    </submittedName>
</protein>
<reference evidence="1 2" key="1">
    <citation type="submission" date="2023-03" db="EMBL/GenBank/DDBJ databases">
        <title>Bacillus Genome Sequencing.</title>
        <authorList>
            <person name="Dunlap C."/>
        </authorList>
    </citation>
    <scope>NUCLEOTIDE SEQUENCE [LARGE SCALE GENOMIC DNA]</scope>
    <source>
        <strain evidence="1 2">BD-525</strain>
    </source>
</reference>
<dbReference type="CDD" id="cd07820">
    <property type="entry name" value="SRPBCC_3"/>
    <property type="match status" value="1"/>
</dbReference>
<dbReference type="RefSeq" id="WP_326088020.1">
    <property type="nucleotide sequence ID" value="NZ_JARLKZ010000006.1"/>
</dbReference>
<proteinExistence type="predicted"/>
<dbReference type="Gene3D" id="3.30.530.20">
    <property type="match status" value="1"/>
</dbReference>
<evidence type="ECO:0000313" key="1">
    <source>
        <dbReference type="EMBL" id="MEC0240363.1"/>
    </source>
</evidence>
<dbReference type="SUPFAM" id="SSF55961">
    <property type="entry name" value="Bet v1-like"/>
    <property type="match status" value="1"/>
</dbReference>
<dbReference type="EMBL" id="JARLKZ010000006">
    <property type="protein sequence ID" value="MEC0240363.1"/>
    <property type="molecule type" value="Genomic_DNA"/>
</dbReference>